<name>A0ABZ2NA13_9BACI</name>
<organism evidence="2 3">
    <name type="scientific">Bacillus kandeliae</name>
    <dbReference type="NCBI Taxonomy" id="3129297"/>
    <lineage>
        <taxon>Bacteria</taxon>
        <taxon>Bacillati</taxon>
        <taxon>Bacillota</taxon>
        <taxon>Bacilli</taxon>
        <taxon>Bacillales</taxon>
        <taxon>Bacillaceae</taxon>
        <taxon>Bacillus</taxon>
    </lineage>
</organism>
<accession>A0ABZ2NA13</accession>
<feature type="domain" description="Bro-N" evidence="1">
    <location>
        <begin position="1"/>
        <end position="79"/>
    </location>
</feature>
<evidence type="ECO:0000313" key="2">
    <source>
        <dbReference type="EMBL" id="WXB94523.1"/>
    </source>
</evidence>
<dbReference type="Pfam" id="PF02498">
    <property type="entry name" value="Bro-N"/>
    <property type="match status" value="1"/>
</dbReference>
<sequence length="79" mass="9136">MNSLQKVFHYSDNQIRTISINDDIWFVAKDVCDVLEIGNPSETLKRLAQDEKALISTEGFRGPVNVVNEYGFIFTHYRK</sequence>
<dbReference type="EMBL" id="CP147404">
    <property type="protein sequence ID" value="WXB94523.1"/>
    <property type="molecule type" value="Genomic_DNA"/>
</dbReference>
<dbReference type="RefSeq" id="WP_338754267.1">
    <property type="nucleotide sequence ID" value="NZ_CP147404.1"/>
</dbReference>
<evidence type="ECO:0000313" key="3">
    <source>
        <dbReference type="Proteomes" id="UP001387364"/>
    </source>
</evidence>
<gene>
    <name evidence="2" type="ORF">WDJ61_07820</name>
</gene>
<keyword evidence="3" id="KW-1185">Reference proteome</keyword>
<dbReference type="PANTHER" id="PTHR36180:SF2">
    <property type="entry name" value="BRO FAMILY PROTEIN"/>
    <property type="match status" value="1"/>
</dbReference>
<protein>
    <submittedName>
        <fullName evidence="2">BRO family protein</fullName>
    </submittedName>
</protein>
<dbReference type="Proteomes" id="UP001387364">
    <property type="component" value="Chromosome"/>
</dbReference>
<evidence type="ECO:0000259" key="1">
    <source>
        <dbReference type="PROSITE" id="PS51750"/>
    </source>
</evidence>
<dbReference type="SMART" id="SM01040">
    <property type="entry name" value="Bro-N"/>
    <property type="match status" value="1"/>
</dbReference>
<proteinExistence type="predicted"/>
<dbReference type="PANTHER" id="PTHR36180">
    <property type="entry name" value="DNA-BINDING PROTEIN-RELATED-RELATED"/>
    <property type="match status" value="1"/>
</dbReference>
<dbReference type="PROSITE" id="PS51750">
    <property type="entry name" value="BRO_N"/>
    <property type="match status" value="1"/>
</dbReference>
<reference evidence="2 3" key="1">
    <citation type="submission" date="2024-02" db="EMBL/GenBank/DDBJ databases">
        <title>Seven novel Bacillus-like species.</title>
        <authorList>
            <person name="Liu G."/>
        </authorList>
    </citation>
    <scope>NUCLEOTIDE SEQUENCE [LARGE SCALE GENOMIC DNA]</scope>
    <source>
        <strain evidence="2 3">FJAT-52991</strain>
    </source>
</reference>
<dbReference type="InterPro" id="IPR003497">
    <property type="entry name" value="BRO_N_domain"/>
</dbReference>